<sequence length="1093" mass="123587">MAVQDKDVFSYVQMHYCLGFILFALHYSVSQDPCDGGNALTLKFLTKRSPSYAMDSAPLCDRYITETWYRAEGYTMTTSPPPLRYCGTLYPVWLSGTIPPIGVSQTLTACEVGFSSNCARRYPIEVKNCTNFLVYKLKALDLCNSAYCFDLYEDCVNETVSDVGVTFHNITWHSTSRQGVVQHDPSINLLCSFNPSADDTLLYHIDWYVDNDTVIQGQTVDKNSLQDAILSAEDMHKAGKKINCWIHCIVGIKRAESNNPCFSNSSELFFAGFEILNPTLTIERKGNASLMIRPTIPFAAEVIEFNTGIQISLVIDISVSVSEDAIEKCSQQSSGGFTSCNIAITGYSENNKHMYEEQTNWRKTYSIDVSNKDEEGYYMANHRLLLRLQTGGVNGRGAQIFSDVIFHDIHINVVENQDGWKGKVCKSHGDPYLTTFDGIYYSCQETGCVIGNTYILYQNENHLQEVQVRHERCWNGRCVCGVAVRAGQDVFIIDFCSGRQFISFPICNENSIKAVKESDKIYKIILPTGTFVKAEFRNFDGNPFFLDIDIYPTVADFAQTSGLCGFLDNNRENDLRHKDGTEDARKYPGAEYNEFTLSWQLSIGSTSDLLSYSQAVFDQLQPLSSYTNKLCTCVDGKTYCSYKLYSECKTNTTGKEYHCVLHSSNRKKRDLTYLLNPEMKQKEKKLKVERVKRQTFSAIDAFNICDEAFQQSGYYNTCLEAVPNFSNETLLNCISDLTLTGIQTLTHWHLSTALSQCQTFIRLNSSLLTDNSSETSYEYIVNHCQNNCSNNGVCSNGKCICESGFGGSDCSFDVLSLPTITRLSDNGLCDKSNEPCDDITLYGYYFLENMNTTCYVIREEVNMSNVAVSTTFYNVPLEERTLFEGYCSLQYNQETSWITRFNFNISNHDMQYSNTYSVYVYQSNCQIFQNDTGNIHFDLQTGYCFINGTCIHDGTSKQNSDCWKCRPEIDLYGWTMEWDCNVSETLETSTNIQNQTSLSEDFDENKKHEKQNTEVALETIGLIAAVTVVILALIVTGVLIIKKCINRHKKGICDVTTNAQNEDAIYPENKKGISMKGNFNPAYQLHFESPKEK</sequence>
<reference evidence="8" key="1">
    <citation type="submission" date="2025-08" db="UniProtKB">
        <authorList>
            <consortium name="RefSeq"/>
        </authorList>
    </citation>
    <scope>IDENTIFICATION</scope>
    <source>
        <tissue evidence="8">Whole sample</tissue>
    </source>
</reference>
<feature type="transmembrane region" description="Helical" evidence="4">
    <location>
        <begin position="1020"/>
        <end position="1041"/>
    </location>
</feature>
<dbReference type="AlphaFoldDB" id="A0A8B8AHU6"/>
<comment type="caution">
    <text evidence="3">Lacks conserved residue(s) required for the propagation of feature annotation.</text>
</comment>
<keyword evidence="4" id="KW-0472">Membrane</keyword>
<accession>A0A8B8AHU6</accession>
<dbReference type="GO" id="GO:0005102">
    <property type="term" value="F:signaling receptor binding"/>
    <property type="evidence" value="ECO:0007669"/>
    <property type="project" value="TreeGrafter"/>
</dbReference>
<dbReference type="PANTHER" id="PTHR14949">
    <property type="entry name" value="EGF-LIKE-DOMAIN, MULTIPLE 7, 8"/>
    <property type="match status" value="1"/>
</dbReference>
<evidence type="ECO:0000313" key="7">
    <source>
        <dbReference type="Proteomes" id="UP000694844"/>
    </source>
</evidence>
<dbReference type="Proteomes" id="UP000694844">
    <property type="component" value="Chromosome 6"/>
</dbReference>
<name>A0A8B8AHU6_CRAVI</name>
<dbReference type="RefSeq" id="XP_022289579.1">
    <property type="nucleotide sequence ID" value="XM_022433871.1"/>
</dbReference>
<feature type="disulfide bond" evidence="3">
    <location>
        <begin position="801"/>
        <end position="810"/>
    </location>
</feature>
<evidence type="ECO:0000256" key="1">
    <source>
        <dbReference type="ARBA" id="ARBA00022729"/>
    </source>
</evidence>
<dbReference type="Gene3D" id="2.60.120.260">
    <property type="entry name" value="Galactose-binding domain-like"/>
    <property type="match status" value="1"/>
</dbReference>
<keyword evidence="7" id="KW-1185">Reference proteome</keyword>
<feature type="domain" description="EGF-like" evidence="5">
    <location>
        <begin position="780"/>
        <end position="811"/>
    </location>
</feature>
<feature type="disulfide bond" evidence="3">
    <location>
        <begin position="784"/>
        <end position="794"/>
    </location>
</feature>
<dbReference type="PROSITE" id="PS50026">
    <property type="entry name" value="EGF_3"/>
    <property type="match status" value="1"/>
</dbReference>
<protein>
    <submittedName>
        <fullName evidence="8">von Willebrand factor D and EGF domain-containing protein-like isoform X1</fullName>
    </submittedName>
</protein>
<dbReference type="GO" id="GO:0005576">
    <property type="term" value="C:extracellular region"/>
    <property type="evidence" value="ECO:0007669"/>
    <property type="project" value="TreeGrafter"/>
</dbReference>
<dbReference type="InterPro" id="IPR058727">
    <property type="entry name" value="Helical_Vwde"/>
</dbReference>
<dbReference type="OrthoDB" id="2015116at2759"/>
<evidence type="ECO:0000259" key="5">
    <source>
        <dbReference type="PROSITE" id="PS50026"/>
    </source>
</evidence>
<evidence type="ECO:0000259" key="6">
    <source>
        <dbReference type="PROSITE" id="PS51233"/>
    </source>
</evidence>
<proteinExistence type="predicted"/>
<organism evidence="7 8">
    <name type="scientific">Crassostrea virginica</name>
    <name type="common">Eastern oyster</name>
    <dbReference type="NCBI Taxonomy" id="6565"/>
    <lineage>
        <taxon>Eukaryota</taxon>
        <taxon>Metazoa</taxon>
        <taxon>Spiralia</taxon>
        <taxon>Lophotrochozoa</taxon>
        <taxon>Mollusca</taxon>
        <taxon>Bivalvia</taxon>
        <taxon>Autobranchia</taxon>
        <taxon>Pteriomorphia</taxon>
        <taxon>Ostreida</taxon>
        <taxon>Ostreoidea</taxon>
        <taxon>Ostreidae</taxon>
        <taxon>Crassostrea</taxon>
    </lineage>
</organism>
<keyword evidence="1" id="KW-0732">Signal</keyword>
<keyword evidence="4" id="KW-0812">Transmembrane</keyword>
<dbReference type="InterPro" id="IPR000742">
    <property type="entry name" value="EGF"/>
</dbReference>
<evidence type="ECO:0000256" key="2">
    <source>
        <dbReference type="ARBA" id="ARBA00023157"/>
    </source>
</evidence>
<dbReference type="PROSITE" id="PS51233">
    <property type="entry name" value="VWFD"/>
    <property type="match status" value="1"/>
</dbReference>
<evidence type="ECO:0000256" key="4">
    <source>
        <dbReference type="SAM" id="Phobius"/>
    </source>
</evidence>
<gene>
    <name evidence="8" type="primary">LOC111101401</name>
</gene>
<dbReference type="Pfam" id="PF00094">
    <property type="entry name" value="VWD"/>
    <property type="match status" value="1"/>
</dbReference>
<dbReference type="GeneID" id="111101401"/>
<evidence type="ECO:0000313" key="8">
    <source>
        <dbReference type="RefSeq" id="XP_022289579.1"/>
    </source>
</evidence>
<keyword evidence="3" id="KW-0245">EGF-like domain</keyword>
<dbReference type="PANTHER" id="PTHR14949:SF54">
    <property type="entry name" value="VWFD DOMAIN-CONTAINING PROTEIN"/>
    <property type="match status" value="1"/>
</dbReference>
<dbReference type="PROSITE" id="PS00022">
    <property type="entry name" value="EGF_1"/>
    <property type="match status" value="1"/>
</dbReference>
<feature type="domain" description="VWFD" evidence="6">
    <location>
        <begin position="423"/>
        <end position="607"/>
    </location>
</feature>
<keyword evidence="2 3" id="KW-1015">Disulfide bond</keyword>
<dbReference type="InterPro" id="IPR050969">
    <property type="entry name" value="Dev_Signal_Modulators"/>
</dbReference>
<dbReference type="KEGG" id="cvn:111101401"/>
<dbReference type="GO" id="GO:0009986">
    <property type="term" value="C:cell surface"/>
    <property type="evidence" value="ECO:0007669"/>
    <property type="project" value="TreeGrafter"/>
</dbReference>
<dbReference type="PROSITE" id="PS01186">
    <property type="entry name" value="EGF_2"/>
    <property type="match status" value="1"/>
</dbReference>
<dbReference type="InterPro" id="IPR001846">
    <property type="entry name" value="VWF_type-D"/>
</dbReference>
<keyword evidence="4" id="KW-1133">Transmembrane helix</keyword>
<evidence type="ECO:0000256" key="3">
    <source>
        <dbReference type="PROSITE-ProRule" id="PRU00076"/>
    </source>
</evidence>
<dbReference type="CDD" id="cd00054">
    <property type="entry name" value="EGF_CA"/>
    <property type="match status" value="1"/>
</dbReference>
<dbReference type="Pfam" id="PF26129">
    <property type="entry name" value="Vwde"/>
    <property type="match status" value="1"/>
</dbReference>